<dbReference type="PANTHER" id="PTHR11070:SF2">
    <property type="entry name" value="ATP-DEPENDENT DNA HELICASE SRS2"/>
    <property type="match status" value="1"/>
</dbReference>
<name>A0A512HYR0_9ACTN</name>
<dbReference type="GO" id="GO:0043138">
    <property type="term" value="F:3'-5' DNA helicase activity"/>
    <property type="evidence" value="ECO:0007669"/>
    <property type="project" value="TreeGrafter"/>
</dbReference>
<dbReference type="EMBL" id="BJZQ01000023">
    <property type="protein sequence ID" value="GEO90587.1"/>
    <property type="molecule type" value="Genomic_DNA"/>
</dbReference>
<dbReference type="AlphaFoldDB" id="A0A512HYR0"/>
<comment type="caution">
    <text evidence="2">The sequence shown here is derived from an EMBL/GenBank/DDBJ whole genome shotgun (WGS) entry which is preliminary data.</text>
</comment>
<dbReference type="PANTHER" id="PTHR11070">
    <property type="entry name" value="UVRD / RECB / PCRA DNA HELICASE FAMILY MEMBER"/>
    <property type="match status" value="1"/>
</dbReference>
<dbReference type="InterPro" id="IPR011528">
    <property type="entry name" value="NERD"/>
</dbReference>
<proteinExistence type="predicted"/>
<keyword evidence="3" id="KW-1185">Reference proteome</keyword>
<dbReference type="Proteomes" id="UP000321769">
    <property type="component" value="Unassembled WGS sequence"/>
</dbReference>
<sequence>MPRLVPSDPQFTTASEREVWARLRDVLAENDVLIANLRLTDDVKDHEADLLVLMPEVGIVVVEVKGGSVWHDGHQWLIRRGGEPTVIHPVDQARSTKYAVREYVGHDQRWSGRHHVAWGHAVVTPYSAFPADFSLPDCPRWMLHDRDDQADLVSRLRDNALRDQHGKVPPSLDDVELIAEILTGRLRTSYDVNAESDERAAAADRLTQEQSAILGVTRLLHRVEVRGGAGSGKTVLALQQAKQLTKGRSGTKPQRVAMLCYSLGLAEYLKREVQTWNRKERPAFVGTFHEFGRQWGAPDGDRTDSDFWETRLPAMMSDLADDLADGKKYDAVIVDEAQDFADDWWQPVLKSLRDENSGGLYVYSDENQRIFARFGRPPVHLVPLVLDHNLRNTRQIHETFGPLAPSRMYARGGDGPVVRFVPAAPEAALAAADDAVDTLLDDGWKPGHVCLLTTGRRHPIQVERTDFHDQAGYWETFFDEDDVFYGHVLGCKGLERRAVVLCVNESDVKERARERMYVGMSRATDVLVVVGDPDVIRAMGGDEVARRLGVLQSVPSRD</sequence>
<dbReference type="Pfam" id="PF08378">
    <property type="entry name" value="NERD"/>
    <property type="match status" value="1"/>
</dbReference>
<dbReference type="InterPro" id="IPR027417">
    <property type="entry name" value="P-loop_NTPase"/>
</dbReference>
<dbReference type="OrthoDB" id="4509614at2"/>
<evidence type="ECO:0000313" key="3">
    <source>
        <dbReference type="Proteomes" id="UP000321769"/>
    </source>
</evidence>
<evidence type="ECO:0000259" key="1">
    <source>
        <dbReference type="Pfam" id="PF08378"/>
    </source>
</evidence>
<organism evidence="2 3">
    <name type="scientific">Aeromicrobium flavum</name>
    <dbReference type="NCBI Taxonomy" id="416568"/>
    <lineage>
        <taxon>Bacteria</taxon>
        <taxon>Bacillati</taxon>
        <taxon>Actinomycetota</taxon>
        <taxon>Actinomycetes</taxon>
        <taxon>Propionibacteriales</taxon>
        <taxon>Nocardioidaceae</taxon>
        <taxon>Aeromicrobium</taxon>
    </lineage>
</organism>
<dbReference type="RefSeq" id="WP_146828676.1">
    <property type="nucleotide sequence ID" value="NZ_BAAAYQ010000001.1"/>
</dbReference>
<dbReference type="InterPro" id="IPR000212">
    <property type="entry name" value="DNA_helicase_UvrD/REP"/>
</dbReference>
<gene>
    <name evidence="2" type="ORF">AFL01nite_29140</name>
</gene>
<dbReference type="GO" id="GO:0005829">
    <property type="term" value="C:cytosol"/>
    <property type="evidence" value="ECO:0007669"/>
    <property type="project" value="TreeGrafter"/>
</dbReference>
<evidence type="ECO:0000313" key="2">
    <source>
        <dbReference type="EMBL" id="GEO90587.1"/>
    </source>
</evidence>
<feature type="domain" description="NERD" evidence="1">
    <location>
        <begin position="14"/>
        <end position="108"/>
    </location>
</feature>
<dbReference type="GO" id="GO:0003677">
    <property type="term" value="F:DNA binding"/>
    <property type="evidence" value="ECO:0007669"/>
    <property type="project" value="InterPro"/>
</dbReference>
<protein>
    <submittedName>
        <fullName evidence="2">Nuclease</fullName>
    </submittedName>
</protein>
<dbReference type="Gene3D" id="3.40.50.300">
    <property type="entry name" value="P-loop containing nucleotide triphosphate hydrolases"/>
    <property type="match status" value="2"/>
</dbReference>
<reference evidence="2 3" key="1">
    <citation type="submission" date="2019-07" db="EMBL/GenBank/DDBJ databases">
        <title>Whole genome shotgun sequence of Aeromicrobium flavum NBRC 107625.</title>
        <authorList>
            <person name="Hosoyama A."/>
            <person name="Uohara A."/>
            <person name="Ohji S."/>
            <person name="Ichikawa N."/>
        </authorList>
    </citation>
    <scope>NUCLEOTIDE SEQUENCE [LARGE SCALE GENOMIC DNA]</scope>
    <source>
        <strain evidence="2 3">NBRC 107625</strain>
    </source>
</reference>
<dbReference type="GO" id="GO:0005524">
    <property type="term" value="F:ATP binding"/>
    <property type="evidence" value="ECO:0007669"/>
    <property type="project" value="InterPro"/>
</dbReference>
<dbReference type="SUPFAM" id="SSF52540">
    <property type="entry name" value="P-loop containing nucleoside triphosphate hydrolases"/>
    <property type="match status" value="1"/>
</dbReference>
<dbReference type="GO" id="GO:0000725">
    <property type="term" value="P:recombinational repair"/>
    <property type="evidence" value="ECO:0007669"/>
    <property type="project" value="TreeGrafter"/>
</dbReference>
<accession>A0A512HYR0</accession>